<comment type="caution">
    <text evidence="4">The sequence shown here is derived from an EMBL/GenBank/DDBJ whole genome shotgun (WGS) entry which is preliminary data.</text>
</comment>
<dbReference type="Proteomes" id="UP001158050">
    <property type="component" value="Unassembled WGS sequence"/>
</dbReference>
<reference evidence="4 5" key="1">
    <citation type="submission" date="2017-05" db="EMBL/GenBank/DDBJ databases">
        <authorList>
            <person name="Varghese N."/>
            <person name="Submissions S."/>
        </authorList>
    </citation>
    <scope>NUCLEOTIDE SEQUENCE [LARGE SCALE GENOMIC DNA]</scope>
    <source>
        <strain evidence="4 5">DSM 18015</strain>
    </source>
</reference>
<accession>A0ABY1R2G5</accession>
<evidence type="ECO:0000256" key="1">
    <source>
        <dbReference type="ARBA" id="ARBA00022729"/>
    </source>
</evidence>
<dbReference type="EMBL" id="FXUO01000004">
    <property type="protein sequence ID" value="SMP92475.1"/>
    <property type="molecule type" value="Genomic_DNA"/>
</dbReference>
<feature type="chain" id="PRO_5045227549" evidence="2">
    <location>
        <begin position="20"/>
        <end position="270"/>
    </location>
</feature>
<evidence type="ECO:0000313" key="5">
    <source>
        <dbReference type="Proteomes" id="UP001158050"/>
    </source>
</evidence>
<protein>
    <submittedName>
        <fullName evidence="4">Por secretion system C-terminal sorting domain-containing protein</fullName>
    </submittedName>
</protein>
<evidence type="ECO:0000259" key="3">
    <source>
        <dbReference type="Pfam" id="PF18962"/>
    </source>
</evidence>
<gene>
    <name evidence="4" type="ORF">SAMN05421679_10467</name>
</gene>
<evidence type="ECO:0000256" key="2">
    <source>
        <dbReference type="SAM" id="SignalP"/>
    </source>
</evidence>
<dbReference type="Pfam" id="PF18962">
    <property type="entry name" value="Por_Secre_tail"/>
    <property type="match status" value="1"/>
</dbReference>
<dbReference type="InterPro" id="IPR026444">
    <property type="entry name" value="Secre_tail"/>
</dbReference>
<organism evidence="4 5">
    <name type="scientific">Epilithonimonas pallida</name>
    <dbReference type="NCBI Taxonomy" id="373671"/>
    <lineage>
        <taxon>Bacteria</taxon>
        <taxon>Pseudomonadati</taxon>
        <taxon>Bacteroidota</taxon>
        <taxon>Flavobacteriia</taxon>
        <taxon>Flavobacteriales</taxon>
        <taxon>Weeksellaceae</taxon>
        <taxon>Chryseobacterium group</taxon>
        <taxon>Epilithonimonas</taxon>
    </lineage>
</organism>
<feature type="domain" description="Secretion system C-terminal sorting" evidence="3">
    <location>
        <begin position="203"/>
        <end position="268"/>
    </location>
</feature>
<dbReference type="Gene3D" id="2.60.120.200">
    <property type="match status" value="1"/>
</dbReference>
<evidence type="ECO:0000313" key="4">
    <source>
        <dbReference type="EMBL" id="SMP92475.1"/>
    </source>
</evidence>
<dbReference type="NCBIfam" id="TIGR04183">
    <property type="entry name" value="Por_Secre_tail"/>
    <property type="match status" value="1"/>
</dbReference>
<dbReference type="RefSeq" id="WP_283416543.1">
    <property type="nucleotide sequence ID" value="NZ_FXUO01000004.1"/>
</dbReference>
<sequence>MKKILFVTALVCATLQLNAQTTIFEEDFESTPSFQLPPDWQTISTGGSFNTWFTINYSFTDSYGFSGNILQVGVNNTAGNYGGTLKTETISIPAGQFSYTLTYLIGKSSFTATDVNYAVYVLPADELFTGTGTQIPVFLDTFSINATAFQKTIDLSAYAGQDIRLYFQTRQSNQANIFFDSVKIIQKPLLATSDIAKTDNVKIYPNPVSDILYIQPVSGITQAEIFDITGKKVNSKLNNNKIDVKNLQSGIYILSTEAGGKKSSQKFIKK</sequence>
<proteinExistence type="predicted"/>
<name>A0ABY1R2G5_9FLAO</name>
<keyword evidence="1 2" id="KW-0732">Signal</keyword>
<feature type="signal peptide" evidence="2">
    <location>
        <begin position="1"/>
        <end position="19"/>
    </location>
</feature>
<keyword evidence="5" id="KW-1185">Reference proteome</keyword>